<organism evidence="3 4">
    <name type="scientific">Hymenobacter metallilatus</name>
    <dbReference type="NCBI Taxonomy" id="2493666"/>
    <lineage>
        <taxon>Bacteria</taxon>
        <taxon>Pseudomonadati</taxon>
        <taxon>Bacteroidota</taxon>
        <taxon>Cytophagia</taxon>
        <taxon>Cytophagales</taxon>
        <taxon>Hymenobacteraceae</taxon>
        <taxon>Hymenobacter</taxon>
    </lineage>
</organism>
<accession>A0A428JU67</accession>
<evidence type="ECO:0000313" key="3">
    <source>
        <dbReference type="EMBL" id="RSK37564.1"/>
    </source>
</evidence>
<dbReference type="PANTHER" id="PTHR31605:SF0">
    <property type="entry name" value="GLYCEROL-3-PHOSPHATE O-ACYLTRANSFERASE 1"/>
    <property type="match status" value="1"/>
</dbReference>
<dbReference type="SMART" id="SM00563">
    <property type="entry name" value="PlsC"/>
    <property type="match status" value="1"/>
</dbReference>
<dbReference type="Pfam" id="PF01553">
    <property type="entry name" value="Acyltransferase"/>
    <property type="match status" value="1"/>
</dbReference>
<feature type="transmembrane region" description="Helical" evidence="1">
    <location>
        <begin position="445"/>
        <end position="466"/>
    </location>
</feature>
<dbReference type="Proteomes" id="UP000280066">
    <property type="component" value="Unassembled WGS sequence"/>
</dbReference>
<dbReference type="GO" id="GO:0008654">
    <property type="term" value="P:phospholipid biosynthetic process"/>
    <property type="evidence" value="ECO:0007669"/>
    <property type="project" value="TreeGrafter"/>
</dbReference>
<feature type="transmembrane region" description="Helical" evidence="1">
    <location>
        <begin position="412"/>
        <end position="433"/>
    </location>
</feature>
<reference evidence="3 4" key="1">
    <citation type="submission" date="2018-12" db="EMBL/GenBank/DDBJ databases">
        <authorList>
            <person name="Feng G."/>
            <person name="Zhu H."/>
        </authorList>
    </citation>
    <scope>NUCLEOTIDE SEQUENCE [LARGE SCALE GENOMIC DNA]</scope>
    <source>
        <strain evidence="3 4">9PBR-2</strain>
    </source>
</reference>
<keyword evidence="1" id="KW-1133">Transmembrane helix</keyword>
<keyword evidence="3" id="KW-0808">Transferase</keyword>
<evidence type="ECO:0000313" key="4">
    <source>
        <dbReference type="Proteomes" id="UP000280066"/>
    </source>
</evidence>
<dbReference type="InterPro" id="IPR002123">
    <property type="entry name" value="Plipid/glycerol_acylTrfase"/>
</dbReference>
<proteinExistence type="predicted"/>
<feature type="transmembrane region" description="Helical" evidence="1">
    <location>
        <begin position="373"/>
        <end position="392"/>
    </location>
</feature>
<dbReference type="GO" id="GO:0004366">
    <property type="term" value="F:glycerol-3-phosphate O-acyltransferase activity"/>
    <property type="evidence" value="ECO:0007669"/>
    <property type="project" value="TreeGrafter"/>
</dbReference>
<protein>
    <submittedName>
        <fullName evidence="3">Glycerol acyltransferase</fullName>
    </submittedName>
</protein>
<sequence length="513" mass="58332">MQATVMVLRPGSAKSLTPADCGLPTSCQSPKVVEATRGGNSAGAGQVQLPPKSAFLAAMLFYTVMKPLVQVALRVFFRKLELRHPERLQLPGPLLVCSNHPNTLMDPLVAAVSRRQPIAFLAKSTFFKNPVLRAIMESGNSIPIYRRQDVDSGAEVLTPAQLEAQNEKAFGRCYDYFDRGGTIMIFPEGTSVQERRLRPLKTGAARIALGAEARHDFRLGLRILPMGINYFDPRRFRSDVFVNLAEPITVAEYAEQYRQSPEAAADALTEEIRRRMEQRLVITRTDEEDELVTQVERTFGQHLIQDDEETLYDNFQLSRTLLKAVRYFEQHNAGDLGEVREQLHAYHQELHRLRLTDDALESRSRTGSRLSRALAAGVRLVLGAPLYLYGLINSYLPYKIPSLVAGRATKDVEFVAPILLVVGMITFTLFYLIQTALVHHFTDSWLWTILYFISLPLTGFYALSYAGNLRGRLRRLRVLRLFRQQRPRMEALLRQRTELIRRLREARTAYLAR</sequence>
<keyword evidence="1" id="KW-0472">Membrane</keyword>
<dbReference type="InterPro" id="IPR052744">
    <property type="entry name" value="GPAT/DAPAT"/>
</dbReference>
<dbReference type="PANTHER" id="PTHR31605">
    <property type="entry name" value="GLYCEROL-3-PHOSPHATE O-ACYLTRANSFERASE 1"/>
    <property type="match status" value="1"/>
</dbReference>
<dbReference type="EMBL" id="RWIS01000001">
    <property type="protein sequence ID" value="RSK37564.1"/>
    <property type="molecule type" value="Genomic_DNA"/>
</dbReference>
<keyword evidence="3" id="KW-0012">Acyltransferase</keyword>
<keyword evidence="1" id="KW-0812">Transmembrane</keyword>
<dbReference type="AlphaFoldDB" id="A0A428JU67"/>
<evidence type="ECO:0000256" key="1">
    <source>
        <dbReference type="SAM" id="Phobius"/>
    </source>
</evidence>
<gene>
    <name evidence="3" type="ORF">EI290_02645</name>
</gene>
<dbReference type="SUPFAM" id="SSF69593">
    <property type="entry name" value="Glycerol-3-phosphate (1)-acyltransferase"/>
    <property type="match status" value="1"/>
</dbReference>
<keyword evidence="4" id="KW-1185">Reference proteome</keyword>
<evidence type="ECO:0000259" key="2">
    <source>
        <dbReference type="SMART" id="SM00563"/>
    </source>
</evidence>
<dbReference type="OrthoDB" id="9806008at2"/>
<dbReference type="CDD" id="cd07992">
    <property type="entry name" value="LPLAT_AAK14816-like"/>
    <property type="match status" value="1"/>
</dbReference>
<name>A0A428JU67_9BACT</name>
<comment type="caution">
    <text evidence="3">The sequence shown here is derived from an EMBL/GenBank/DDBJ whole genome shotgun (WGS) entry which is preliminary data.</text>
</comment>
<dbReference type="GO" id="GO:0016287">
    <property type="term" value="F:glycerone-phosphate O-acyltransferase activity"/>
    <property type="evidence" value="ECO:0007669"/>
    <property type="project" value="TreeGrafter"/>
</dbReference>
<feature type="domain" description="Phospholipid/glycerol acyltransferase" evidence="2">
    <location>
        <begin position="94"/>
        <end position="231"/>
    </location>
</feature>